<dbReference type="GeneID" id="93728463"/>
<dbReference type="Proteomes" id="UP000002357">
    <property type="component" value="Chromosome"/>
</dbReference>
<dbReference type="KEGG" id="sclf:BB341_03435"/>
<evidence type="ECO:0000259" key="2">
    <source>
        <dbReference type="Pfam" id="PF07995"/>
    </source>
</evidence>
<reference evidence="3 4" key="1">
    <citation type="journal article" date="2010" name="Genome Biol. Evol.">
        <title>The sequence of a 1.8-mb bacterial linear plasmid reveals a rich evolutionary reservoir of secondary metabolic pathways.</title>
        <authorList>
            <person name="Medema M.H."/>
            <person name="Trefzer A."/>
            <person name="Kovalchuk A."/>
            <person name="van den Berg M."/>
            <person name="Mueller U."/>
            <person name="Heijne W."/>
            <person name="Wu L."/>
            <person name="Alam M.T."/>
            <person name="Ronning C.M."/>
            <person name="Nierman W.C."/>
            <person name="Bovenberg R.A.L."/>
            <person name="Breitling R."/>
            <person name="Takano E."/>
        </authorList>
    </citation>
    <scope>NUCLEOTIDE SEQUENCE [LARGE SCALE GENOMIC DNA]</scope>
    <source>
        <strain evidence="4">ATCC 27064 / DSM 738 / JCM 4710 / NBRC 13307 / NCIMB 12785 / NRRL 3585 / VKM Ac-602</strain>
    </source>
</reference>
<dbReference type="OrthoDB" id="9770043at2"/>
<evidence type="ECO:0000313" key="4">
    <source>
        <dbReference type="Proteomes" id="UP000002357"/>
    </source>
</evidence>
<dbReference type="Pfam" id="PF07995">
    <property type="entry name" value="GSDH"/>
    <property type="match status" value="1"/>
</dbReference>
<dbReference type="InterPro" id="IPR011041">
    <property type="entry name" value="Quinoprot_gluc/sorb_DH_b-prop"/>
</dbReference>
<dbReference type="EMBL" id="CM000913">
    <property type="protein sequence ID" value="EFG10184.1"/>
    <property type="molecule type" value="Genomic_DNA"/>
</dbReference>
<dbReference type="SUPFAM" id="SSF50952">
    <property type="entry name" value="Soluble quinoprotein glucose dehydrogenase"/>
    <property type="match status" value="1"/>
</dbReference>
<evidence type="ECO:0000313" key="3">
    <source>
        <dbReference type="EMBL" id="EFG10184.1"/>
    </source>
</evidence>
<dbReference type="InterPro" id="IPR012938">
    <property type="entry name" value="Glc/Sorbosone_DH"/>
</dbReference>
<organism evidence="3 4">
    <name type="scientific">Streptomyces clavuligerus</name>
    <dbReference type="NCBI Taxonomy" id="1901"/>
    <lineage>
        <taxon>Bacteria</taxon>
        <taxon>Bacillati</taxon>
        <taxon>Actinomycetota</taxon>
        <taxon>Actinomycetes</taxon>
        <taxon>Kitasatosporales</taxon>
        <taxon>Streptomycetaceae</taxon>
        <taxon>Streptomyces</taxon>
    </lineage>
</organism>
<dbReference type="STRING" id="1901.BB341_03435"/>
<sequence>MQHRTPFPKTVLGALALTGAAALIGGLVPAAGAAGAPSAGPVGTLGDPTGVTTVSSGWSIPWGTAWLPDGSAALVTERNSFKVFAVTPSGTKREVGSVPESQTTDGEGGLMGVAVDPQWSANRAVYFLHTSSDGNRVARMTYNGSSLSGYRTLLGGIKKAKYHNGGALAFGPDGHLYAATGDAQTPALAQDRASLNGKILRLTRDGKAAPGNPFGNEVFSLGHRNPQGLAFDSRGRLWSAELGASSRDELNLVASGRNYGWPTCEGTCGVAGMTDPRRTWAVAEASPSGIAVVDNAVYMASLRGKRLWQIPIDPNSENTGTPKAYYTNTYGRLRGVTKVPGQNQFWLATTNADGNGGQPAGSDRILRVTVG</sequence>
<name>E2PY08_STRCL</name>
<dbReference type="eggNOG" id="COG2133">
    <property type="taxonomic scope" value="Bacteria"/>
</dbReference>
<dbReference type="Gene3D" id="2.120.10.30">
    <property type="entry name" value="TolB, C-terminal domain"/>
    <property type="match status" value="1"/>
</dbReference>
<evidence type="ECO:0000256" key="1">
    <source>
        <dbReference type="SAM" id="SignalP"/>
    </source>
</evidence>
<dbReference type="PANTHER" id="PTHR19328">
    <property type="entry name" value="HEDGEHOG-INTERACTING PROTEIN"/>
    <property type="match status" value="1"/>
</dbReference>
<keyword evidence="1" id="KW-0732">Signal</keyword>
<dbReference type="AlphaFoldDB" id="E2PY08"/>
<feature type="signal peptide" evidence="1">
    <location>
        <begin position="1"/>
        <end position="30"/>
    </location>
</feature>
<accession>E2PY08</accession>
<keyword evidence="4" id="KW-1185">Reference proteome</keyword>
<gene>
    <name evidence="3" type="ORF">SCLAV_5111</name>
</gene>
<dbReference type="InterPro" id="IPR011042">
    <property type="entry name" value="6-blade_b-propeller_TolB-like"/>
</dbReference>
<dbReference type="RefSeq" id="WP_003962387.1">
    <property type="nucleotide sequence ID" value="NZ_CM000913.1"/>
</dbReference>
<protein>
    <submittedName>
        <fullName evidence="3">Oxidoreductase</fullName>
    </submittedName>
</protein>
<proteinExistence type="predicted"/>
<dbReference type="PANTHER" id="PTHR19328:SF13">
    <property type="entry name" value="HIPL1 PROTEIN"/>
    <property type="match status" value="1"/>
</dbReference>
<feature type="domain" description="Glucose/Sorbosone dehydrogenase" evidence="2">
    <location>
        <begin position="60"/>
        <end position="355"/>
    </location>
</feature>
<feature type="chain" id="PRO_5003162917" evidence="1">
    <location>
        <begin position="31"/>
        <end position="371"/>
    </location>
</feature>